<keyword evidence="1" id="KW-0812">Transmembrane</keyword>
<protein>
    <recommendedName>
        <fullName evidence="3">Transmembrane protein</fullName>
    </recommendedName>
</protein>
<keyword evidence="2" id="KW-0150">Chloroplast</keyword>
<feature type="transmembrane region" description="Helical" evidence="1">
    <location>
        <begin position="122"/>
        <end position="143"/>
    </location>
</feature>
<dbReference type="GeneID" id="29998258"/>
<evidence type="ECO:0000313" key="2">
    <source>
        <dbReference type="EMBL" id="SCW21949.1"/>
    </source>
</evidence>
<keyword evidence="1" id="KW-1133">Transmembrane helix</keyword>
<keyword evidence="1" id="KW-0472">Membrane</keyword>
<feature type="transmembrane region" description="Helical" evidence="1">
    <location>
        <begin position="38"/>
        <end position="60"/>
    </location>
</feature>
<sequence length="271" mass="32279">MKEIIIFTQKKSPSFLNSAVIKIATKYKILFITLYTLLLPYCSIYLLLLQHFIIIIIFLFRLKNYRSFYRHWILMIMLAYLSYIIIAIVASNSSSIIFYLPYQLKIYSPLQEIYNKIKPFNSTRYLILLYINQCLTIELPLLLTRTYLLLINYFTIYNFIKLTTSLEDIIITLTKSILYLNHNKLHSQDSLIIILLSSELIEVLNLRINQTKVSLRLRGLTSFGLIIYLFHFLQLIFMQYQKTCLKLIFSTMSTIYSKDLLLYRQSLWFIT</sequence>
<evidence type="ECO:0008006" key="3">
    <source>
        <dbReference type="Google" id="ProtNLM"/>
    </source>
</evidence>
<feature type="transmembrane region" description="Helical" evidence="1">
    <location>
        <begin position="72"/>
        <end position="102"/>
    </location>
</feature>
<organism evidence="2">
    <name type="scientific">Helminthocladia australis</name>
    <dbReference type="NCBI Taxonomy" id="260093"/>
    <lineage>
        <taxon>Eukaryota</taxon>
        <taxon>Rhodophyta</taxon>
        <taxon>Florideophyceae</taxon>
        <taxon>Nemaliophycidae</taxon>
        <taxon>Nemaliales</taxon>
        <taxon>Liagoraceae</taxon>
        <taxon>Helminthocladia</taxon>
    </lineage>
</organism>
<dbReference type="EMBL" id="LT622866">
    <property type="protein sequence ID" value="SCW21949.1"/>
    <property type="molecule type" value="Genomic_DNA"/>
</dbReference>
<dbReference type="AlphaFoldDB" id="A0A1G4NTX5"/>
<evidence type="ECO:0000256" key="1">
    <source>
        <dbReference type="SAM" id="Phobius"/>
    </source>
</evidence>
<keyword evidence="2" id="KW-0934">Plastid</keyword>
<gene>
    <name evidence="2" type="primary">ORF_5</name>
    <name evidence="2" type="ORF">J0167_108</name>
</gene>
<name>A0A1G4NTX5_9FLOR</name>
<proteinExistence type="predicted"/>
<reference evidence="2" key="1">
    <citation type="submission" date="2016-10" db="EMBL/GenBank/DDBJ databases">
        <title>Chloroplast genomes as a tool to resolve red algal phylogenies: a case study in the Nemaliales.</title>
        <authorList>
            <person name="Costa J.F."/>
            <person name="Lin S.M."/>
            <person name="Macaya E.C."/>
            <person name="Fernandez-Garcia C."/>
            <person name="Verbruggen H."/>
        </authorList>
    </citation>
    <scope>NUCLEOTIDE SEQUENCE</scope>
    <source>
        <strain evidence="2">J.0167</strain>
    </source>
</reference>
<dbReference type="RefSeq" id="YP_009313695.1">
    <property type="nucleotide sequence ID" value="NC_031658.1"/>
</dbReference>
<geneLocation type="chloroplast" evidence="2"/>
<reference evidence="2" key="2">
    <citation type="submission" date="2016-10" db="EMBL/GenBank/DDBJ databases">
        <authorList>
            <person name="de Groot N.N."/>
        </authorList>
    </citation>
    <scope>NUCLEOTIDE SEQUENCE</scope>
    <source>
        <strain evidence="2">J.0167</strain>
    </source>
</reference>
<accession>A0A1G4NTX5</accession>
<feature type="transmembrane region" description="Helical" evidence="1">
    <location>
        <begin position="220"/>
        <end position="240"/>
    </location>
</feature>